<name>A0A0F7FIB6_9CREN</name>
<dbReference type="Pfam" id="PF04073">
    <property type="entry name" value="tRNA_edit"/>
    <property type="match status" value="1"/>
</dbReference>
<gene>
    <name evidence="2" type="ORF">MA03_03490</name>
</gene>
<dbReference type="SUPFAM" id="SSF55826">
    <property type="entry name" value="YbaK/ProRS associated domain"/>
    <property type="match status" value="1"/>
</dbReference>
<dbReference type="GeneID" id="25401263"/>
<dbReference type="Proteomes" id="UP000067434">
    <property type="component" value="Chromosome"/>
</dbReference>
<dbReference type="Gene3D" id="3.90.960.10">
    <property type="entry name" value="YbaK/aminoacyl-tRNA synthetase-associated domain"/>
    <property type="match status" value="1"/>
</dbReference>
<dbReference type="GO" id="GO:0002161">
    <property type="term" value="F:aminoacyl-tRNA deacylase activity"/>
    <property type="evidence" value="ECO:0007669"/>
    <property type="project" value="InterPro"/>
</dbReference>
<evidence type="ECO:0000313" key="2">
    <source>
        <dbReference type="EMBL" id="AKG38532.1"/>
    </source>
</evidence>
<dbReference type="AlphaFoldDB" id="A0A0F7FIB6"/>
<sequence length="155" mass="17062">MLGPADLEAFLRRNGLRFQIVEVPAAATSEMASKSLGISKDKIAKSVLFLSEDNNVVLIVLRSDRRVDQSKLAKILGYKKLRLARDEEVLAYTGYPPGGVPPIGHLREIPVFLDVEVSTGEYWCGGGDDKHLLLLDFSEASKLKNVAVIEVPKKE</sequence>
<dbReference type="RefSeq" id="WP_338034403.1">
    <property type="nucleotide sequence ID" value="NZ_CP009961.1"/>
</dbReference>
<dbReference type="PANTHER" id="PTHR30411:SF1">
    <property type="entry name" value="CYTOPLASMIC PROTEIN"/>
    <property type="match status" value="1"/>
</dbReference>
<dbReference type="HOGENOM" id="CLU_094875_0_2_2"/>
<dbReference type="PATRIC" id="fig|1550241.5.peg.738"/>
<dbReference type="PANTHER" id="PTHR30411">
    <property type="entry name" value="CYTOPLASMIC PROTEIN"/>
    <property type="match status" value="1"/>
</dbReference>
<dbReference type="InterPro" id="IPR036754">
    <property type="entry name" value="YbaK/aa-tRNA-synt-asso_dom_sf"/>
</dbReference>
<dbReference type="EMBL" id="CP009961">
    <property type="protein sequence ID" value="AKG38532.1"/>
    <property type="molecule type" value="Genomic_DNA"/>
</dbReference>
<organism evidence="2 3">
    <name type="scientific">Infirmifilum uzonense</name>
    <dbReference type="NCBI Taxonomy" id="1550241"/>
    <lineage>
        <taxon>Archaea</taxon>
        <taxon>Thermoproteota</taxon>
        <taxon>Thermoprotei</taxon>
        <taxon>Thermofilales</taxon>
        <taxon>Thermofilaceae</taxon>
        <taxon>Infirmifilum</taxon>
    </lineage>
</organism>
<dbReference type="InterPro" id="IPR007214">
    <property type="entry name" value="YbaK/aa-tRNA-synth-assoc-dom"/>
</dbReference>
<protein>
    <recommendedName>
        <fullName evidence="1">YbaK/aminoacyl-tRNA synthetase-associated domain-containing protein</fullName>
    </recommendedName>
</protein>
<feature type="domain" description="YbaK/aminoacyl-tRNA synthetase-associated" evidence="1">
    <location>
        <begin position="24"/>
        <end position="136"/>
    </location>
</feature>
<dbReference type="CDD" id="cd04333">
    <property type="entry name" value="ProX_deacylase"/>
    <property type="match status" value="1"/>
</dbReference>
<evidence type="ECO:0000313" key="3">
    <source>
        <dbReference type="Proteomes" id="UP000067434"/>
    </source>
</evidence>
<accession>A0A0F7FIB6</accession>
<evidence type="ECO:0000259" key="1">
    <source>
        <dbReference type="Pfam" id="PF04073"/>
    </source>
</evidence>
<dbReference type="KEGG" id="thf:MA03_03490"/>
<keyword evidence="3" id="KW-1185">Reference proteome</keyword>
<dbReference type="STRING" id="1550241.MA03_03490"/>
<reference evidence="2 3" key="1">
    <citation type="journal article" date="2015" name="Stand. Genomic Sci.">
        <title>Complete genome sequence of and proposal of Thermofilum uzonense sp. nov. a novel hyperthermophilic crenarchaeon and emended description of the genus Thermofilum.</title>
        <authorList>
            <person name="Toshchakov S.V."/>
            <person name="Korzhenkov A.A."/>
            <person name="Samarov N.I."/>
            <person name="Mazunin I.O."/>
            <person name="Mozhey O.I."/>
            <person name="Shmyr I.S."/>
            <person name="Derbikova K.S."/>
            <person name="Taranov E.A."/>
            <person name="Dominova I.N."/>
            <person name="Bonch-Osmolovskaya E.A."/>
            <person name="Patrushev M.V."/>
            <person name="Podosokorskaya O.A."/>
            <person name="Kublanov I.V."/>
        </authorList>
    </citation>
    <scope>NUCLEOTIDE SEQUENCE [LARGE SCALE GENOMIC DNA]</scope>
    <source>
        <strain evidence="2 3">1807-2</strain>
    </source>
</reference>
<proteinExistence type="predicted"/>